<accession>A0A291DCM9</accession>
<organism evidence="2 3">
    <name type="scientific">Rothia mucilaginosa</name>
    <dbReference type="NCBI Taxonomy" id="43675"/>
    <lineage>
        <taxon>Bacteria</taxon>
        <taxon>Bacillati</taxon>
        <taxon>Actinomycetota</taxon>
        <taxon>Actinomycetes</taxon>
        <taxon>Micrococcales</taxon>
        <taxon>Micrococcaceae</taxon>
        <taxon>Rothia</taxon>
    </lineage>
</organism>
<dbReference type="SUPFAM" id="SSF50974">
    <property type="entry name" value="Nitrous oxide reductase, N-terminal domain"/>
    <property type="match status" value="1"/>
</dbReference>
<dbReference type="Proteomes" id="UP000218628">
    <property type="component" value="Plasmid unnamed"/>
</dbReference>
<name>A0A291DCM9_9MICC</name>
<dbReference type="AlphaFoldDB" id="A0A291DCM9"/>
<evidence type="ECO:0000256" key="1">
    <source>
        <dbReference type="SAM" id="Phobius"/>
    </source>
</evidence>
<evidence type="ECO:0000313" key="2">
    <source>
        <dbReference type="EMBL" id="ATF62164.1"/>
    </source>
</evidence>
<evidence type="ECO:0000313" key="3">
    <source>
        <dbReference type="Proteomes" id="UP000218628"/>
    </source>
</evidence>
<gene>
    <name evidence="2" type="ORF">CO690_00160</name>
</gene>
<sequence>MDALDYPRIDATVSADGLIQLEIQDHAPRTFQDATTEEALVQVWKRCATVAQTLNRDVKVSVREGSKTSHYTVGADADPVLHAVTEEVERTPLWKRKVLMIPAAALLAVTLGGGAIAAVASMNAPSSSAAATAPADITLALDNGTFKAAAISGDGQHISYIDGDTLYVVDSRGALVSQTDLTKSKLTAAQVSIGSTGDGFIYTAAGNYFMWGGGKFSALTGFSPKTQALITRAGEPVLVSRTDATPNTVQKIGVTGTERYRSPATGAAFIATSKGSGLWASTRNGGSIITATASGTETGSHPLIAPTEGATLAGWVGATANGEVVTLWHAANGGAILAVQGANAESVTRTFEVPDGAEVKIDPTGTLAIAGVQVMYLNGEGSYPLPSVPVKVTARTGGGFSLEFEGGATGEATTAGFITSSDSPVIGMTADGHRVTVGADRRSIIINS</sequence>
<dbReference type="EMBL" id="CP023509">
    <property type="protein sequence ID" value="ATF62164.1"/>
    <property type="molecule type" value="Genomic_DNA"/>
</dbReference>
<reference evidence="3" key="1">
    <citation type="submission" date="2017-09" db="EMBL/GenBank/DDBJ databases">
        <title>FDA dAtabase for Regulatory Grade micrObial Sequences (FDA-ARGOS): Supporting development and validation of Infectious Disease Dx tests.</title>
        <authorList>
            <person name="Minogue T."/>
            <person name="Wolcott M."/>
            <person name="Wasieloski L."/>
            <person name="Aguilar W."/>
            <person name="Moore D."/>
            <person name="Tallon L."/>
            <person name="Sadzewicz L."/>
            <person name="Ott S."/>
            <person name="Zhao X."/>
            <person name="Nagaraj S."/>
            <person name="Vavikolanu K."/>
            <person name="Aluvathingal J."/>
            <person name="Nadendla S."/>
            <person name="Sichtig H."/>
        </authorList>
    </citation>
    <scope>NUCLEOTIDE SEQUENCE [LARGE SCALE GENOMIC DNA]</scope>
    <source>
        <strain evidence="3">FDAARGOS_369</strain>
        <plasmid evidence="3">Plasmid unnamed</plasmid>
    </source>
</reference>
<feature type="transmembrane region" description="Helical" evidence="1">
    <location>
        <begin position="98"/>
        <end position="120"/>
    </location>
</feature>
<dbReference type="InterPro" id="IPR011045">
    <property type="entry name" value="N2O_reductase_N"/>
</dbReference>
<keyword evidence="1" id="KW-0472">Membrane</keyword>
<keyword evidence="1" id="KW-1133">Transmembrane helix</keyword>
<keyword evidence="1" id="KW-0812">Transmembrane</keyword>
<geneLocation type="plasmid" evidence="2">
    <name>unnamed</name>
</geneLocation>
<protein>
    <submittedName>
        <fullName evidence="2">Uncharacterized protein</fullName>
    </submittedName>
</protein>
<keyword evidence="2" id="KW-0614">Plasmid</keyword>
<dbReference type="RefSeq" id="WP_096740556.1">
    <property type="nucleotide sequence ID" value="NZ_CP023509.1"/>
</dbReference>
<proteinExistence type="predicted"/>